<dbReference type="InterPro" id="IPR000182">
    <property type="entry name" value="GNAT_dom"/>
</dbReference>
<dbReference type="PROSITE" id="PS51186">
    <property type="entry name" value="GNAT"/>
    <property type="match status" value="1"/>
</dbReference>
<dbReference type="Pfam" id="PF00583">
    <property type="entry name" value="Acetyltransf_1"/>
    <property type="match status" value="1"/>
</dbReference>
<protein>
    <recommendedName>
        <fullName evidence="4">N-acetyltransferase domain-containing protein</fullName>
    </recommendedName>
</protein>
<organism evidence="5">
    <name type="scientific">marine metagenome</name>
    <dbReference type="NCBI Taxonomy" id="408172"/>
    <lineage>
        <taxon>unclassified sequences</taxon>
        <taxon>metagenomes</taxon>
        <taxon>ecological metagenomes</taxon>
    </lineage>
</organism>
<evidence type="ECO:0000313" key="5">
    <source>
        <dbReference type="EMBL" id="SVA39691.1"/>
    </source>
</evidence>
<dbReference type="PANTHER" id="PTHR10545">
    <property type="entry name" value="DIAMINE N-ACETYLTRANSFERASE"/>
    <property type="match status" value="1"/>
</dbReference>
<comment type="similarity">
    <text evidence="1">Belongs to the acetyltransferase family.</text>
</comment>
<proteinExistence type="inferred from homology"/>
<feature type="domain" description="N-acetyltransferase" evidence="4">
    <location>
        <begin position="3"/>
        <end position="156"/>
    </location>
</feature>
<evidence type="ECO:0000259" key="4">
    <source>
        <dbReference type="PROSITE" id="PS51186"/>
    </source>
</evidence>
<keyword evidence="3" id="KW-0012">Acyltransferase</keyword>
<dbReference type="CDD" id="cd04301">
    <property type="entry name" value="NAT_SF"/>
    <property type="match status" value="1"/>
</dbReference>
<reference evidence="5" key="1">
    <citation type="submission" date="2018-05" db="EMBL/GenBank/DDBJ databases">
        <authorList>
            <person name="Lanie J.A."/>
            <person name="Ng W.-L."/>
            <person name="Kazmierczak K.M."/>
            <person name="Andrzejewski T.M."/>
            <person name="Davidsen T.M."/>
            <person name="Wayne K.J."/>
            <person name="Tettelin H."/>
            <person name="Glass J.I."/>
            <person name="Rusch D."/>
            <person name="Podicherti R."/>
            <person name="Tsui H.-C.T."/>
            <person name="Winkler M.E."/>
        </authorList>
    </citation>
    <scope>NUCLEOTIDE SEQUENCE</scope>
</reference>
<evidence type="ECO:0000256" key="3">
    <source>
        <dbReference type="ARBA" id="ARBA00023315"/>
    </source>
</evidence>
<evidence type="ECO:0000256" key="2">
    <source>
        <dbReference type="ARBA" id="ARBA00022679"/>
    </source>
</evidence>
<dbReference type="EMBL" id="UINC01008833">
    <property type="protein sequence ID" value="SVA39691.1"/>
    <property type="molecule type" value="Genomic_DNA"/>
</dbReference>
<evidence type="ECO:0000256" key="1">
    <source>
        <dbReference type="ARBA" id="ARBA00008694"/>
    </source>
</evidence>
<dbReference type="InterPro" id="IPR051016">
    <property type="entry name" value="Diverse_Substrate_AcTransf"/>
</dbReference>
<accession>A0A381VI61</accession>
<dbReference type="AlphaFoldDB" id="A0A381VI61"/>
<name>A0A381VI61_9ZZZZ</name>
<sequence length="156" mass="18122">MDITIRKAKKEDMSRVHELIMELAVYEKLPQEVEVNPSDLVNDGFGEKPLFHCFVAEVNSTVEGMAIIYNRYSTWKGKTVHLEDLIVTKNMRNKGIGALLLDKVILFGKEMSVKRISWEVIDWNKKAIKFYERKGAKLISDWSIIHLNKEAIKNYH</sequence>
<keyword evidence="2" id="KW-0808">Transferase</keyword>
<dbReference type="Gene3D" id="3.40.630.30">
    <property type="match status" value="1"/>
</dbReference>
<dbReference type="FunFam" id="3.40.630.30:FF:000064">
    <property type="entry name" value="GNAT family acetyltransferase"/>
    <property type="match status" value="1"/>
</dbReference>
<dbReference type="InterPro" id="IPR016181">
    <property type="entry name" value="Acyl_CoA_acyltransferase"/>
</dbReference>
<dbReference type="GO" id="GO:0008080">
    <property type="term" value="F:N-acetyltransferase activity"/>
    <property type="evidence" value="ECO:0007669"/>
    <property type="project" value="TreeGrafter"/>
</dbReference>
<gene>
    <name evidence="5" type="ORF">METZ01_LOCUS92545</name>
</gene>
<dbReference type="PANTHER" id="PTHR10545:SF29">
    <property type="entry name" value="GH14572P-RELATED"/>
    <property type="match status" value="1"/>
</dbReference>
<dbReference type="SUPFAM" id="SSF55729">
    <property type="entry name" value="Acyl-CoA N-acyltransferases (Nat)"/>
    <property type="match status" value="1"/>
</dbReference>